<dbReference type="PROSITE" id="PS00122">
    <property type="entry name" value="CARBOXYLESTERASE_B_1"/>
    <property type="match status" value="1"/>
</dbReference>
<dbReference type="ESTHER" id="9orth-a0a0c5k9i9">
    <property type="family name" value="Carb_B_Arthropoda"/>
</dbReference>
<dbReference type="EC" id="3.1.1.-" evidence="5"/>
<keyword evidence="4" id="KW-0325">Glycoprotein</keyword>
<feature type="domain" description="Carboxylesterase type B" evidence="6">
    <location>
        <begin position="10"/>
        <end position="536"/>
    </location>
</feature>
<proteinExistence type="evidence at transcript level"/>
<comment type="similarity">
    <text evidence="1 5">Belongs to the type-B carboxylesterase/lipase family.</text>
</comment>
<evidence type="ECO:0000256" key="3">
    <source>
        <dbReference type="ARBA" id="ARBA00022801"/>
    </source>
</evidence>
<evidence type="ECO:0000259" key="6">
    <source>
        <dbReference type="Pfam" id="PF00135"/>
    </source>
</evidence>
<evidence type="ECO:0000313" key="7">
    <source>
        <dbReference type="EMBL" id="AJP62544.1"/>
    </source>
</evidence>
<dbReference type="AlphaFoldDB" id="A0A0C5K9I9"/>
<keyword evidence="2" id="KW-0719">Serine esterase</keyword>
<dbReference type="PANTHER" id="PTHR11559">
    <property type="entry name" value="CARBOXYLESTERASE"/>
    <property type="match status" value="1"/>
</dbReference>
<evidence type="ECO:0000256" key="1">
    <source>
        <dbReference type="ARBA" id="ARBA00005964"/>
    </source>
</evidence>
<name>A0A0C5K9I9_9ORTH</name>
<dbReference type="SMR" id="A0A0C5K9I9"/>
<dbReference type="GO" id="GO:0052689">
    <property type="term" value="F:carboxylic ester hydrolase activity"/>
    <property type="evidence" value="ECO:0007669"/>
    <property type="project" value="UniProtKB-KW"/>
</dbReference>
<keyword evidence="3 5" id="KW-0378">Hydrolase</keyword>
<dbReference type="Pfam" id="PF00135">
    <property type="entry name" value="COesterase"/>
    <property type="match status" value="1"/>
</dbReference>
<gene>
    <name evidence="7" type="primary">CesA3</name>
</gene>
<dbReference type="EMBL" id="KP114632">
    <property type="protein sequence ID" value="AJP62544.1"/>
    <property type="molecule type" value="mRNA"/>
</dbReference>
<evidence type="ECO:0000256" key="2">
    <source>
        <dbReference type="ARBA" id="ARBA00022487"/>
    </source>
</evidence>
<evidence type="ECO:0000256" key="4">
    <source>
        <dbReference type="ARBA" id="ARBA00023180"/>
    </source>
</evidence>
<dbReference type="Gene3D" id="3.40.50.1820">
    <property type="entry name" value="alpha/beta hydrolase"/>
    <property type="match status" value="1"/>
</dbReference>
<dbReference type="InterPro" id="IPR029058">
    <property type="entry name" value="AB_hydrolase_fold"/>
</dbReference>
<dbReference type="InterPro" id="IPR002018">
    <property type="entry name" value="CarbesteraseB"/>
</dbReference>
<reference evidence="7" key="1">
    <citation type="submission" date="2014-11" db="EMBL/GenBank/DDBJ databases">
        <title>Bioinformatics analysis of carboxylesterase genes from Oxya chinensis.</title>
        <authorList>
            <person name="Liu J."/>
            <person name="Zhang J."/>
            <person name="Li D."/>
            <person name="Zhang T."/>
            <person name="Zhang J."/>
            <person name="Ma E."/>
        </authorList>
    </citation>
    <scope>NUCLEOTIDE SEQUENCE</scope>
</reference>
<evidence type="ECO:0000256" key="5">
    <source>
        <dbReference type="RuleBase" id="RU361235"/>
    </source>
</evidence>
<protein>
    <recommendedName>
        <fullName evidence="5">Carboxylic ester hydrolase</fullName>
        <ecNumber evidence="5">3.1.1.-</ecNumber>
    </recommendedName>
</protein>
<dbReference type="InterPro" id="IPR019826">
    <property type="entry name" value="Carboxylesterase_B_AS"/>
</dbReference>
<accession>A0A0C5K9I9</accession>
<dbReference type="InterPro" id="IPR050309">
    <property type="entry name" value="Type-B_Carboxylest/Lipase"/>
</dbReference>
<organism evidence="7">
    <name type="scientific">Oxya chinensis</name>
    <dbReference type="NCBI Taxonomy" id="165482"/>
    <lineage>
        <taxon>Eukaryota</taxon>
        <taxon>Metazoa</taxon>
        <taxon>Ecdysozoa</taxon>
        <taxon>Arthropoda</taxon>
        <taxon>Hexapoda</taxon>
        <taxon>Insecta</taxon>
        <taxon>Pterygota</taxon>
        <taxon>Neoptera</taxon>
        <taxon>Polyneoptera</taxon>
        <taxon>Orthoptera</taxon>
        <taxon>Caelifera</taxon>
        <taxon>Acrididea</taxon>
        <taxon>Acridomorpha</taxon>
        <taxon>Acridoidea</taxon>
        <taxon>Acrididae</taxon>
        <taxon>Oxyinae</taxon>
        <taxon>Oxya</taxon>
    </lineage>
</organism>
<sequence>MAESEEMKVQLRISQGELVGRHRRTVWGFPYCCFQGIPYAAPPVGPLRFKPPQPAAGWIGLRDATREGNMAPQIDMSGKYAGDEDCLFINVSTPKVPSEVSVGLLPVMVHIHGGGLSLGSSNQEFGGPDYLIRHGIVFVSFNYRLGVLGFLSTGDSVVPGNMGFKDQVMALRWVQDNIASFGGDPHNVTIFGCSAGGWSCHALVLSPLAKGLFQRAIAHSGVAVGDGVCSNRMRDRTFALGAHLGLQTEDSQQLVDFLRKQPAQLLVENAMFGRTEDDKARSVLFPFVGTAVEPADAEGGAFFPRDPAQLLRSGDFQQVPFITGVGTHEGSLFAADIPPWSLDLASYAGNPHLLIPTNLRCPHADRDAVAEQIRRFYFGDRDIGPDTEVELFTLLGDVMFTYPAVRVARLHNSKSAAPVHLFVFHYVSEHFPEGPIGVMFRKIREKFDGAGHGGDFSYICRGTMFGDPPPRNSFEGKLTDQLTRLWTNFAKTGQVTDPEVEVSWPPFTEADRPYLHVTSRGLTIDHRPFQERVDFWDKLYGQYDS</sequence>
<dbReference type="SUPFAM" id="SSF53474">
    <property type="entry name" value="alpha/beta-Hydrolases"/>
    <property type="match status" value="1"/>
</dbReference>